<evidence type="ECO:0000256" key="1">
    <source>
        <dbReference type="ARBA" id="ARBA00004651"/>
    </source>
</evidence>
<feature type="transmembrane region" description="Helical" evidence="10">
    <location>
        <begin position="12"/>
        <end position="31"/>
    </location>
</feature>
<feature type="transmembrane region" description="Helical" evidence="10">
    <location>
        <begin position="86"/>
        <end position="105"/>
    </location>
</feature>
<comment type="subunit">
    <text evidence="10">Homopentamer.</text>
</comment>
<keyword evidence="3 10" id="KW-0813">Transport</keyword>
<dbReference type="RefSeq" id="WP_028500017.1">
    <property type="nucleotide sequence ID" value="NZ_CP028519.1"/>
</dbReference>
<comment type="similarity">
    <text evidence="2 10">Belongs to the MscL family.</text>
</comment>
<dbReference type="AlphaFoldDB" id="A0A2S0P6U7"/>
<accession>A0A2S0P6U7</accession>
<evidence type="ECO:0000313" key="12">
    <source>
        <dbReference type="Proteomes" id="UP000244173"/>
    </source>
</evidence>
<evidence type="ECO:0000256" key="4">
    <source>
        <dbReference type="ARBA" id="ARBA00022475"/>
    </source>
</evidence>
<evidence type="ECO:0000256" key="7">
    <source>
        <dbReference type="ARBA" id="ARBA00023065"/>
    </source>
</evidence>
<dbReference type="InterPro" id="IPR037673">
    <property type="entry name" value="MSC/AndL"/>
</dbReference>
<evidence type="ECO:0000256" key="8">
    <source>
        <dbReference type="ARBA" id="ARBA00023136"/>
    </source>
</evidence>
<dbReference type="HAMAP" id="MF_00115">
    <property type="entry name" value="MscL"/>
    <property type="match status" value="1"/>
</dbReference>
<dbReference type="NCBIfam" id="TIGR00220">
    <property type="entry name" value="mscL"/>
    <property type="match status" value="1"/>
</dbReference>
<dbReference type="Pfam" id="PF01741">
    <property type="entry name" value="MscL"/>
    <property type="match status" value="1"/>
</dbReference>
<organism evidence="11 12">
    <name type="scientific">Microvirgula aerodenitrificans</name>
    <dbReference type="NCBI Taxonomy" id="57480"/>
    <lineage>
        <taxon>Bacteria</taxon>
        <taxon>Pseudomonadati</taxon>
        <taxon>Pseudomonadota</taxon>
        <taxon>Betaproteobacteria</taxon>
        <taxon>Neisseriales</taxon>
        <taxon>Aquaspirillaceae</taxon>
        <taxon>Microvirgula</taxon>
    </lineage>
</organism>
<evidence type="ECO:0000256" key="10">
    <source>
        <dbReference type="HAMAP-Rule" id="MF_00115"/>
    </source>
</evidence>
<keyword evidence="6 10" id="KW-1133">Transmembrane helix</keyword>
<dbReference type="OrthoDB" id="9810350at2"/>
<dbReference type="NCBIfam" id="NF001843">
    <property type="entry name" value="PRK00567.1-4"/>
    <property type="match status" value="1"/>
</dbReference>
<dbReference type="PRINTS" id="PR01264">
    <property type="entry name" value="MECHCHANNEL"/>
</dbReference>
<keyword evidence="10" id="KW-0997">Cell inner membrane</keyword>
<proteinExistence type="inferred from homology"/>
<evidence type="ECO:0000313" key="11">
    <source>
        <dbReference type="EMBL" id="AVY93108.1"/>
    </source>
</evidence>
<gene>
    <name evidence="10" type="primary">mscL</name>
    <name evidence="11" type="ORF">DAI18_02900</name>
</gene>
<evidence type="ECO:0000256" key="9">
    <source>
        <dbReference type="ARBA" id="ARBA00023303"/>
    </source>
</evidence>
<dbReference type="Gene3D" id="1.10.1200.120">
    <property type="entry name" value="Large-conductance mechanosensitive channel, MscL, domain 1"/>
    <property type="match status" value="1"/>
</dbReference>
<dbReference type="PANTHER" id="PTHR30266:SF2">
    <property type="entry name" value="LARGE-CONDUCTANCE MECHANOSENSITIVE CHANNEL"/>
    <property type="match status" value="1"/>
</dbReference>
<keyword evidence="7 10" id="KW-0406">Ion transport</keyword>
<dbReference type="PROSITE" id="PS01327">
    <property type="entry name" value="MSCL"/>
    <property type="match status" value="1"/>
</dbReference>
<evidence type="ECO:0000256" key="5">
    <source>
        <dbReference type="ARBA" id="ARBA00022692"/>
    </source>
</evidence>
<dbReference type="SUPFAM" id="SSF81330">
    <property type="entry name" value="Gated mechanosensitive channel"/>
    <property type="match status" value="1"/>
</dbReference>
<keyword evidence="5 10" id="KW-0812">Transmembrane</keyword>
<dbReference type="GO" id="GO:0005886">
    <property type="term" value="C:plasma membrane"/>
    <property type="evidence" value="ECO:0007669"/>
    <property type="project" value="UniProtKB-SubCell"/>
</dbReference>
<protein>
    <recommendedName>
        <fullName evidence="10">Large-conductance mechanosensitive channel</fullName>
    </recommendedName>
</protein>
<comment type="function">
    <text evidence="10">Channel that opens in response to stretch forces in the membrane lipid bilayer. May participate in the regulation of osmotic pressure changes within the cell.</text>
</comment>
<name>A0A2S0P6U7_9NEIS</name>
<dbReference type="KEGG" id="maer:DAI18_02900"/>
<sequence length="150" mass="15637">MLKEFKEFAMRGNVIDLAVGVVIGGAFGSIVKSLVDDVIMPPIGLLVGKVDFANLFITLKEGATPGPYASVAAAKAAGAVTLNAGLFINAVVSFTIVAFAVFMLVKALNKLKREQAGPAAEAPTTKECRYCLSAVPLKATRCPCCTSQLD</sequence>
<keyword evidence="4 10" id="KW-1003">Cell membrane</keyword>
<comment type="subcellular location">
    <subcellularLocation>
        <location evidence="10">Cell inner membrane</location>
        <topology evidence="10">Multi-pass membrane protein</topology>
    </subcellularLocation>
    <subcellularLocation>
        <location evidence="1">Cell membrane</location>
        <topology evidence="1">Multi-pass membrane protein</topology>
    </subcellularLocation>
</comment>
<dbReference type="GO" id="GO:0008381">
    <property type="term" value="F:mechanosensitive monoatomic ion channel activity"/>
    <property type="evidence" value="ECO:0007669"/>
    <property type="project" value="UniProtKB-UniRule"/>
</dbReference>
<keyword evidence="12" id="KW-1185">Reference proteome</keyword>
<evidence type="ECO:0000256" key="2">
    <source>
        <dbReference type="ARBA" id="ARBA00007254"/>
    </source>
</evidence>
<dbReference type="STRING" id="1122240.GCA_000620105_03107"/>
<evidence type="ECO:0000256" key="3">
    <source>
        <dbReference type="ARBA" id="ARBA00022448"/>
    </source>
</evidence>
<keyword evidence="9 10" id="KW-0407">Ion channel</keyword>
<evidence type="ECO:0000256" key="6">
    <source>
        <dbReference type="ARBA" id="ARBA00022989"/>
    </source>
</evidence>
<dbReference type="InterPro" id="IPR019823">
    <property type="entry name" value="Mechanosensitive_channel_CS"/>
</dbReference>
<dbReference type="Proteomes" id="UP000244173">
    <property type="component" value="Chromosome"/>
</dbReference>
<dbReference type="InterPro" id="IPR001185">
    <property type="entry name" value="MS_channel"/>
</dbReference>
<reference evidence="11 12" key="1">
    <citation type="submission" date="2018-04" db="EMBL/GenBank/DDBJ databases">
        <title>Denitrifier Microvirgula.</title>
        <authorList>
            <person name="Anderson E."/>
            <person name="Jang J."/>
            <person name="Ishii S."/>
        </authorList>
    </citation>
    <scope>NUCLEOTIDE SEQUENCE [LARGE SCALE GENOMIC DNA]</scope>
    <source>
        <strain evidence="11 12">BE2.4</strain>
    </source>
</reference>
<keyword evidence="8 10" id="KW-0472">Membrane</keyword>
<dbReference type="EMBL" id="CP028519">
    <property type="protein sequence ID" value="AVY93108.1"/>
    <property type="molecule type" value="Genomic_DNA"/>
</dbReference>
<dbReference type="InterPro" id="IPR036019">
    <property type="entry name" value="MscL_channel"/>
</dbReference>
<dbReference type="PANTHER" id="PTHR30266">
    <property type="entry name" value="MECHANOSENSITIVE CHANNEL MSCL"/>
    <property type="match status" value="1"/>
</dbReference>